<proteinExistence type="predicted"/>
<sequence>MFVLDAAEFEHIIEHRKNCEDELKKLTLIIEKSEKEDYNKSLFEWFLIKDARNRVAYLEEYTIDIAAHFDIPKLRRGTEREKRRRGMNRGCSEKIKSRDGTH</sequence>
<evidence type="ECO:0000313" key="3">
    <source>
        <dbReference type="Proteomes" id="UP000005239"/>
    </source>
</evidence>
<organism evidence="2 3">
    <name type="scientific">Pristionchus pacificus</name>
    <name type="common">Parasitic nematode worm</name>
    <dbReference type="NCBI Taxonomy" id="54126"/>
    <lineage>
        <taxon>Eukaryota</taxon>
        <taxon>Metazoa</taxon>
        <taxon>Ecdysozoa</taxon>
        <taxon>Nematoda</taxon>
        <taxon>Chromadorea</taxon>
        <taxon>Rhabditida</taxon>
        <taxon>Rhabditina</taxon>
        <taxon>Diplogasteromorpha</taxon>
        <taxon>Diplogasteroidea</taxon>
        <taxon>Neodiplogasteridae</taxon>
        <taxon>Pristionchus</taxon>
    </lineage>
</organism>
<gene>
    <name evidence="2" type="primary">WBGene00274656</name>
</gene>
<keyword evidence="3" id="KW-1185">Reference proteome</keyword>
<dbReference type="Proteomes" id="UP000005239">
    <property type="component" value="Unassembled WGS sequence"/>
</dbReference>
<accession>A0A2A6CX82</accession>
<reference evidence="3" key="1">
    <citation type="journal article" date="2008" name="Nat. Genet.">
        <title>The Pristionchus pacificus genome provides a unique perspective on nematode lifestyle and parasitism.</title>
        <authorList>
            <person name="Dieterich C."/>
            <person name="Clifton S.W."/>
            <person name="Schuster L.N."/>
            <person name="Chinwalla A."/>
            <person name="Delehaunty K."/>
            <person name="Dinkelacker I."/>
            <person name="Fulton L."/>
            <person name="Fulton R."/>
            <person name="Godfrey J."/>
            <person name="Minx P."/>
            <person name="Mitreva M."/>
            <person name="Roeseler W."/>
            <person name="Tian H."/>
            <person name="Witte H."/>
            <person name="Yang S.P."/>
            <person name="Wilson R.K."/>
            <person name="Sommer R.J."/>
        </authorList>
    </citation>
    <scope>NUCLEOTIDE SEQUENCE [LARGE SCALE GENOMIC DNA]</scope>
    <source>
        <strain evidence="3">PS312</strain>
    </source>
</reference>
<dbReference type="EnsemblMetazoa" id="PPA36287.1">
    <property type="protein sequence ID" value="PPA36287.1"/>
    <property type="gene ID" value="WBGene00274656"/>
</dbReference>
<feature type="compositionally biased region" description="Basic and acidic residues" evidence="1">
    <location>
        <begin position="91"/>
        <end position="102"/>
    </location>
</feature>
<evidence type="ECO:0000313" key="2">
    <source>
        <dbReference type="EnsemblMetazoa" id="PPA36287.1"/>
    </source>
</evidence>
<dbReference type="AlphaFoldDB" id="A0A2A6CX82"/>
<accession>A0A8R1YVA9</accession>
<feature type="region of interest" description="Disordered" evidence="1">
    <location>
        <begin position="78"/>
        <end position="102"/>
    </location>
</feature>
<name>A0A2A6CX82_PRIPA</name>
<evidence type="ECO:0000256" key="1">
    <source>
        <dbReference type="SAM" id="MobiDB-lite"/>
    </source>
</evidence>
<protein>
    <submittedName>
        <fullName evidence="2">Uncharacterized protein</fullName>
    </submittedName>
</protein>
<reference evidence="2" key="2">
    <citation type="submission" date="2022-06" db="UniProtKB">
        <authorList>
            <consortium name="EnsemblMetazoa"/>
        </authorList>
    </citation>
    <scope>IDENTIFICATION</scope>
    <source>
        <strain evidence="2">PS312</strain>
    </source>
</reference>